<comment type="caution">
    <text evidence="1">The sequence shown here is derived from an EMBL/GenBank/DDBJ whole genome shotgun (WGS) entry which is preliminary data.</text>
</comment>
<reference evidence="1" key="2">
    <citation type="submission" date="2020-11" db="EMBL/GenBank/DDBJ databases">
        <authorList>
            <person name="McCartney M.A."/>
            <person name="Auch B."/>
            <person name="Kono T."/>
            <person name="Mallez S."/>
            <person name="Becker A."/>
            <person name="Gohl D.M."/>
            <person name="Silverstein K.A.T."/>
            <person name="Koren S."/>
            <person name="Bechman K.B."/>
            <person name="Herman A."/>
            <person name="Abrahante J.E."/>
            <person name="Garbe J."/>
        </authorList>
    </citation>
    <scope>NUCLEOTIDE SEQUENCE</scope>
    <source>
        <strain evidence="1">Duluth1</strain>
        <tissue evidence="1">Whole animal</tissue>
    </source>
</reference>
<dbReference type="AlphaFoldDB" id="A0A9D4HUU0"/>
<dbReference type="EMBL" id="JAIWYP010000011">
    <property type="protein sequence ID" value="KAH3733493.1"/>
    <property type="molecule type" value="Genomic_DNA"/>
</dbReference>
<sequence>MNSYVLPFFGRELAKNCPLLETILPSYLVSAAVVASHTCLIGSEGTLATSEDCLHFRLPPPPKSNVWAYFRRPLLVWDCSGRDCVLLKRVVIVVPTVYRSPWRNGYGVCLATGR</sequence>
<reference evidence="1" key="1">
    <citation type="journal article" date="2019" name="bioRxiv">
        <title>The Genome of the Zebra Mussel, Dreissena polymorpha: A Resource for Invasive Species Research.</title>
        <authorList>
            <person name="McCartney M.A."/>
            <person name="Auch B."/>
            <person name="Kono T."/>
            <person name="Mallez S."/>
            <person name="Zhang Y."/>
            <person name="Obille A."/>
            <person name="Becker A."/>
            <person name="Abrahante J.E."/>
            <person name="Garbe J."/>
            <person name="Badalamenti J.P."/>
            <person name="Herman A."/>
            <person name="Mangelson H."/>
            <person name="Liachko I."/>
            <person name="Sullivan S."/>
            <person name="Sone E.D."/>
            <person name="Koren S."/>
            <person name="Silverstein K.A.T."/>
            <person name="Beckman K.B."/>
            <person name="Gohl D.M."/>
        </authorList>
    </citation>
    <scope>NUCLEOTIDE SEQUENCE</scope>
    <source>
        <strain evidence="1">Duluth1</strain>
        <tissue evidence="1">Whole animal</tissue>
    </source>
</reference>
<name>A0A9D4HUU0_DREPO</name>
<evidence type="ECO:0000313" key="2">
    <source>
        <dbReference type="Proteomes" id="UP000828390"/>
    </source>
</evidence>
<accession>A0A9D4HUU0</accession>
<proteinExistence type="predicted"/>
<evidence type="ECO:0000313" key="1">
    <source>
        <dbReference type="EMBL" id="KAH3733493.1"/>
    </source>
</evidence>
<organism evidence="1 2">
    <name type="scientific">Dreissena polymorpha</name>
    <name type="common">Zebra mussel</name>
    <name type="synonym">Mytilus polymorpha</name>
    <dbReference type="NCBI Taxonomy" id="45954"/>
    <lineage>
        <taxon>Eukaryota</taxon>
        <taxon>Metazoa</taxon>
        <taxon>Spiralia</taxon>
        <taxon>Lophotrochozoa</taxon>
        <taxon>Mollusca</taxon>
        <taxon>Bivalvia</taxon>
        <taxon>Autobranchia</taxon>
        <taxon>Heteroconchia</taxon>
        <taxon>Euheterodonta</taxon>
        <taxon>Imparidentia</taxon>
        <taxon>Neoheterodontei</taxon>
        <taxon>Myida</taxon>
        <taxon>Dreissenoidea</taxon>
        <taxon>Dreissenidae</taxon>
        <taxon>Dreissena</taxon>
    </lineage>
</organism>
<protein>
    <submittedName>
        <fullName evidence="1">Uncharacterized protein</fullName>
    </submittedName>
</protein>
<gene>
    <name evidence="1" type="ORF">DPMN_039921</name>
</gene>
<keyword evidence="2" id="KW-1185">Reference proteome</keyword>
<dbReference type="Proteomes" id="UP000828390">
    <property type="component" value="Unassembled WGS sequence"/>
</dbReference>